<feature type="region of interest" description="Disordered" evidence="1">
    <location>
        <begin position="203"/>
        <end position="243"/>
    </location>
</feature>
<gene>
    <name evidence="2" type="primary">SWA2</name>
    <name evidence="2" type="ORF">SNAT2548_LOCUS26082</name>
</gene>
<evidence type="ECO:0000313" key="3">
    <source>
        <dbReference type="Proteomes" id="UP000604046"/>
    </source>
</evidence>
<feature type="compositionally biased region" description="Basic and acidic residues" evidence="1">
    <location>
        <begin position="217"/>
        <end position="230"/>
    </location>
</feature>
<dbReference type="EMBL" id="CAJNDS010002417">
    <property type="protein sequence ID" value="CAE7466760.1"/>
    <property type="molecule type" value="Genomic_DNA"/>
</dbReference>
<comment type="caution">
    <text evidence="2">The sequence shown here is derived from an EMBL/GenBank/DDBJ whole genome shotgun (WGS) entry which is preliminary data.</text>
</comment>
<keyword evidence="3" id="KW-1185">Reference proteome</keyword>
<feature type="region of interest" description="Disordered" evidence="1">
    <location>
        <begin position="130"/>
        <end position="154"/>
    </location>
</feature>
<organism evidence="2 3">
    <name type="scientific">Symbiodinium natans</name>
    <dbReference type="NCBI Taxonomy" id="878477"/>
    <lineage>
        <taxon>Eukaryota</taxon>
        <taxon>Sar</taxon>
        <taxon>Alveolata</taxon>
        <taxon>Dinophyceae</taxon>
        <taxon>Suessiales</taxon>
        <taxon>Symbiodiniaceae</taxon>
        <taxon>Symbiodinium</taxon>
    </lineage>
</organism>
<dbReference type="OrthoDB" id="441375at2759"/>
<proteinExistence type="predicted"/>
<dbReference type="AlphaFoldDB" id="A0A812S9K4"/>
<sequence>MAPSPRAKCTASAKDLMKCFRLNCKKFEPESYQKADLDELVADKEQLLSDIIDETPRANESIVAEALDLAYDGQKKNVLKEAKKGAFAHDAFAHDEDAAQSNSAAAIFAAYGLQDPEAVASDCSDVMSIQESDAENTCPDTGSAPSSSRSRPYFDGKNYVRARADGSVEKASMVAGPTGFCLVQFGSEKAFKSEVPNVYLEENKPKKRAKAKAKPAAVDDDRDGGGRVDDGAQDPAGDDPAAISVEDIDAKDVCVHVDSEDDAESVVLQADESADEGETGPLDAERKTWHGYSLEDLPQEAWPNPEIHKGKHSWCVHLDNEQGVIDVLMRSRAFWIKKPVKAKGQHSWSKYSSVAEAWEATKTACRNANVLKRPAAAIKLLS</sequence>
<protein>
    <submittedName>
        <fullName evidence="2">SWA2 protein</fullName>
    </submittedName>
</protein>
<feature type="compositionally biased region" description="Low complexity" evidence="1">
    <location>
        <begin position="233"/>
        <end position="242"/>
    </location>
</feature>
<dbReference type="Proteomes" id="UP000604046">
    <property type="component" value="Unassembled WGS sequence"/>
</dbReference>
<reference evidence="2" key="1">
    <citation type="submission" date="2021-02" db="EMBL/GenBank/DDBJ databases">
        <authorList>
            <person name="Dougan E. K."/>
            <person name="Rhodes N."/>
            <person name="Thang M."/>
            <person name="Chan C."/>
        </authorList>
    </citation>
    <scope>NUCLEOTIDE SEQUENCE</scope>
</reference>
<name>A0A812S9K4_9DINO</name>
<evidence type="ECO:0000313" key="2">
    <source>
        <dbReference type="EMBL" id="CAE7466760.1"/>
    </source>
</evidence>
<evidence type="ECO:0000256" key="1">
    <source>
        <dbReference type="SAM" id="MobiDB-lite"/>
    </source>
</evidence>
<accession>A0A812S9K4</accession>
<feature type="compositionally biased region" description="Polar residues" evidence="1">
    <location>
        <begin position="138"/>
        <end position="150"/>
    </location>
</feature>